<accession>A0A915KPU8</accession>
<organism evidence="1 2">
    <name type="scientific">Romanomermis culicivorax</name>
    <name type="common">Nematode worm</name>
    <dbReference type="NCBI Taxonomy" id="13658"/>
    <lineage>
        <taxon>Eukaryota</taxon>
        <taxon>Metazoa</taxon>
        <taxon>Ecdysozoa</taxon>
        <taxon>Nematoda</taxon>
        <taxon>Enoplea</taxon>
        <taxon>Dorylaimia</taxon>
        <taxon>Mermithida</taxon>
        <taxon>Mermithoidea</taxon>
        <taxon>Mermithidae</taxon>
        <taxon>Romanomermis</taxon>
    </lineage>
</organism>
<proteinExistence type="predicted"/>
<reference evidence="2" key="1">
    <citation type="submission" date="2022-11" db="UniProtKB">
        <authorList>
            <consortium name="WormBaseParasite"/>
        </authorList>
    </citation>
    <scope>IDENTIFICATION</scope>
</reference>
<dbReference type="WBParaSite" id="nRc.2.0.1.t39753-RA">
    <property type="protein sequence ID" value="nRc.2.0.1.t39753-RA"/>
    <property type="gene ID" value="nRc.2.0.1.g39753"/>
</dbReference>
<keyword evidence="1" id="KW-1185">Reference proteome</keyword>
<dbReference type="Proteomes" id="UP000887565">
    <property type="component" value="Unplaced"/>
</dbReference>
<name>A0A915KPU8_ROMCU</name>
<protein>
    <submittedName>
        <fullName evidence="2">Uncharacterized protein</fullName>
    </submittedName>
</protein>
<dbReference type="AlphaFoldDB" id="A0A915KPU8"/>
<sequence length="92" mass="10634">MFDDPPPVKSRVVYSAPAAPRITMYFCTLHRKASNFSQWLYMLGIVTAFTWRKNQNSHACSGTPKSLLTRILRSKKDCFHQKKQNGTKIRTE</sequence>
<evidence type="ECO:0000313" key="1">
    <source>
        <dbReference type="Proteomes" id="UP000887565"/>
    </source>
</evidence>
<evidence type="ECO:0000313" key="2">
    <source>
        <dbReference type="WBParaSite" id="nRc.2.0.1.t39753-RA"/>
    </source>
</evidence>